<keyword evidence="4" id="KW-1185">Reference proteome</keyword>
<organism evidence="2 5">
    <name type="scientific">Xenorhabdus hominickii</name>
    <dbReference type="NCBI Taxonomy" id="351679"/>
    <lineage>
        <taxon>Bacteria</taxon>
        <taxon>Pseudomonadati</taxon>
        <taxon>Pseudomonadota</taxon>
        <taxon>Gammaproteobacteria</taxon>
        <taxon>Enterobacterales</taxon>
        <taxon>Morganellaceae</taxon>
        <taxon>Xenorhabdus</taxon>
    </lineage>
</organism>
<dbReference type="STRING" id="351679.A9255_20370"/>
<dbReference type="AlphaFoldDB" id="A0A2G0PYV2"/>
<dbReference type="Proteomes" id="UP000094600">
    <property type="component" value="Chromosome"/>
</dbReference>
<evidence type="ECO:0000313" key="4">
    <source>
        <dbReference type="Proteomes" id="UP000094600"/>
    </source>
</evidence>
<name>A0A2G0PYV2_XENHO</name>
<dbReference type="EMBL" id="NJAI01000008">
    <property type="protein sequence ID" value="PHM52661.1"/>
    <property type="molecule type" value="Genomic_DNA"/>
</dbReference>
<evidence type="ECO:0000313" key="5">
    <source>
        <dbReference type="Proteomes" id="UP000225433"/>
    </source>
</evidence>
<dbReference type="EMBL" id="CP016176">
    <property type="protein sequence ID" value="AOM42688.1"/>
    <property type="molecule type" value="Genomic_DNA"/>
</dbReference>
<reference evidence="2 5" key="2">
    <citation type="journal article" date="2017" name="Nat. Microbiol.">
        <title>Natural product diversity associated with the nematode symbionts Photorhabdus and Xenorhabdus.</title>
        <authorList>
            <person name="Tobias N.J."/>
            <person name="Wolff H."/>
            <person name="Djahanschiri B."/>
            <person name="Grundmann F."/>
            <person name="Kronenwerth M."/>
            <person name="Shi Y.M."/>
            <person name="Simonyi S."/>
            <person name="Grun P."/>
            <person name="Shapiro-Ilan D."/>
            <person name="Pidot S.J."/>
            <person name="Stinear T.P."/>
            <person name="Ebersberger I."/>
            <person name="Bode H.B."/>
        </authorList>
    </citation>
    <scope>NUCLEOTIDE SEQUENCE [LARGE SCALE GENOMIC DNA]</scope>
    <source>
        <strain evidence="2 5">DSM 17903</strain>
    </source>
</reference>
<proteinExistence type="predicted"/>
<accession>A0A2G0PYV2</accession>
<dbReference type="KEGG" id="xho:A9255_20370"/>
<dbReference type="RefSeq" id="WP_069318303.1">
    <property type="nucleotide sequence ID" value="NZ_CAWNQJ010000002.1"/>
</dbReference>
<dbReference type="Proteomes" id="UP000225433">
    <property type="component" value="Unassembled WGS sequence"/>
</dbReference>
<protein>
    <submittedName>
        <fullName evidence="2">Uncharacterized protein</fullName>
    </submittedName>
</protein>
<dbReference type="EMBL" id="NJAI01000010">
    <property type="protein sequence ID" value="PHM52141.1"/>
    <property type="molecule type" value="Genomic_DNA"/>
</dbReference>
<evidence type="ECO:0000313" key="1">
    <source>
        <dbReference type="EMBL" id="AOM42688.1"/>
    </source>
</evidence>
<reference evidence="1 4" key="1">
    <citation type="submission" date="2016-06" db="EMBL/GenBank/DDBJ databases">
        <title>Bacterial characters and pathogenicity of Xenorhabdus hominickii from an entomopathogenic nematode, Steinernema monticolum.</title>
        <authorList>
            <person name="Park Y."/>
            <person name="Kim Y."/>
        </authorList>
    </citation>
    <scope>NUCLEOTIDE SEQUENCE [LARGE SCALE GENOMIC DNA]</scope>
    <source>
        <strain evidence="1 4">ANU1</strain>
    </source>
</reference>
<evidence type="ECO:0000313" key="2">
    <source>
        <dbReference type="EMBL" id="PHM52141.1"/>
    </source>
</evidence>
<dbReference type="OrthoDB" id="6447347at2"/>
<gene>
    <name evidence="1" type="ORF">A9255_20370</name>
    <name evidence="3" type="ORF">Xhom_04329</name>
    <name evidence="2" type="ORF">Xhom_04518</name>
</gene>
<evidence type="ECO:0000313" key="3">
    <source>
        <dbReference type="EMBL" id="PHM52661.1"/>
    </source>
</evidence>
<sequence>MSLKMKNLKKKEMIYDGFEDEFYKLNHTIKSSCCDEKITISVSSLKNLNKLDEHLRVAIKDRIKGIKEFPLSTIMTHNYDDLSVMYDIYDCKMKNVKLLAILAVGERQPARYQVILLGIFKYSEMN</sequence>